<keyword evidence="1" id="KW-0812">Transmembrane</keyword>
<keyword evidence="1" id="KW-0472">Membrane</keyword>
<evidence type="ECO:0000313" key="3">
    <source>
        <dbReference type="Proteomes" id="UP000540787"/>
    </source>
</evidence>
<organism evidence="2 3">
    <name type="scientific">Massilia aurea</name>
    <dbReference type="NCBI Taxonomy" id="373040"/>
    <lineage>
        <taxon>Bacteria</taxon>
        <taxon>Pseudomonadati</taxon>
        <taxon>Pseudomonadota</taxon>
        <taxon>Betaproteobacteria</taxon>
        <taxon>Burkholderiales</taxon>
        <taxon>Oxalobacteraceae</taxon>
        <taxon>Telluria group</taxon>
        <taxon>Massilia</taxon>
    </lineage>
</organism>
<sequence length="219" mass="22673">MSQQINLFNPAFQPQKHVLSAAQLALAAGVVVVGIAGLALLGSMRTAELQQKADAGAVQLDKRQARLASVNTEFVPRAKDATMADQLLDADRKLAAMRHVSGALSRGELGDTNGFGGYFKALARQSMPGLWLTGVTVGAGGAQIGIRGRALDPAMVPGYLNRLTSEPLMQGKSFASLQIGEAASLPVPAAAPGADGQPATRAAPYVEFSLQSVATEPQP</sequence>
<evidence type="ECO:0000313" key="2">
    <source>
        <dbReference type="EMBL" id="MBB6132880.1"/>
    </source>
</evidence>
<evidence type="ECO:0008006" key="4">
    <source>
        <dbReference type="Google" id="ProtNLM"/>
    </source>
</evidence>
<feature type="transmembrane region" description="Helical" evidence="1">
    <location>
        <begin position="20"/>
        <end position="42"/>
    </location>
</feature>
<gene>
    <name evidence="2" type="ORF">HD842_000991</name>
</gene>
<dbReference type="AlphaFoldDB" id="A0A7X0CC86"/>
<keyword evidence="1" id="KW-1133">Transmembrane helix</keyword>
<comment type="caution">
    <text evidence="2">The sequence shown here is derived from an EMBL/GenBank/DDBJ whole genome shotgun (WGS) entry which is preliminary data.</text>
</comment>
<evidence type="ECO:0000256" key="1">
    <source>
        <dbReference type="SAM" id="Phobius"/>
    </source>
</evidence>
<reference evidence="2 3" key="1">
    <citation type="submission" date="2020-08" db="EMBL/GenBank/DDBJ databases">
        <title>The Agave Microbiome: Exploring the role of microbial communities in plant adaptations to desert environments.</title>
        <authorList>
            <person name="Partida-Martinez L.P."/>
        </authorList>
    </citation>
    <scope>NUCLEOTIDE SEQUENCE [LARGE SCALE GENOMIC DNA]</scope>
    <source>
        <strain evidence="2 3">AT3.2</strain>
    </source>
</reference>
<dbReference type="RefSeq" id="WP_183551738.1">
    <property type="nucleotide sequence ID" value="NZ_JACHBX010000001.1"/>
</dbReference>
<name>A0A7X0CC86_9BURK</name>
<dbReference type="EMBL" id="JACHBX010000001">
    <property type="protein sequence ID" value="MBB6132880.1"/>
    <property type="molecule type" value="Genomic_DNA"/>
</dbReference>
<protein>
    <recommendedName>
        <fullName evidence="4">MSHA biogenesis protein MshI</fullName>
    </recommendedName>
</protein>
<proteinExistence type="predicted"/>
<dbReference type="Proteomes" id="UP000540787">
    <property type="component" value="Unassembled WGS sequence"/>
</dbReference>
<accession>A0A7X0CC86</accession>
<keyword evidence="3" id="KW-1185">Reference proteome</keyword>